<dbReference type="AlphaFoldDB" id="A0A5R9L8P0"/>
<evidence type="ECO:0000313" key="4">
    <source>
        <dbReference type="Proteomes" id="UP000307430"/>
    </source>
</evidence>
<organism evidence="3 4">
    <name type="scientific">Klebsiella indica</name>
    <dbReference type="NCBI Taxonomy" id="2582917"/>
    <lineage>
        <taxon>Bacteria</taxon>
        <taxon>Pseudomonadati</taxon>
        <taxon>Pseudomonadota</taxon>
        <taxon>Gammaproteobacteria</taxon>
        <taxon>Enterobacterales</taxon>
        <taxon>Enterobacteriaceae</taxon>
        <taxon>Klebsiella/Raoultella group</taxon>
        <taxon>Klebsiella</taxon>
    </lineage>
</organism>
<dbReference type="InterPro" id="IPR050417">
    <property type="entry name" value="Sugar_Epim/Isomerase"/>
</dbReference>
<name>A0A5R9L8P0_9ENTR</name>
<evidence type="ECO:0000313" key="3">
    <source>
        <dbReference type="EMBL" id="TLV04885.1"/>
    </source>
</evidence>
<keyword evidence="4" id="KW-1185">Reference proteome</keyword>
<dbReference type="PANTHER" id="PTHR43489">
    <property type="entry name" value="ISOMERASE"/>
    <property type="match status" value="1"/>
</dbReference>
<evidence type="ECO:0000256" key="1">
    <source>
        <dbReference type="ARBA" id="ARBA00023235"/>
    </source>
</evidence>
<dbReference type="Pfam" id="PF01261">
    <property type="entry name" value="AP_endonuc_2"/>
    <property type="match status" value="1"/>
</dbReference>
<comment type="caution">
    <text evidence="3">The sequence shown here is derived from an EMBL/GenBank/DDBJ whole genome shotgun (WGS) entry which is preliminary data.</text>
</comment>
<protein>
    <submittedName>
        <fullName evidence="3">Sugar phosphate isomerase/epimerase</fullName>
    </submittedName>
</protein>
<keyword evidence="1 3" id="KW-0413">Isomerase</keyword>
<accession>A0A5R9L8P0</accession>
<feature type="domain" description="Xylose isomerase-like TIM barrel" evidence="2">
    <location>
        <begin position="22"/>
        <end position="275"/>
    </location>
</feature>
<dbReference type="RefSeq" id="WP_138363171.1">
    <property type="nucleotide sequence ID" value="NZ_VCHQ01000041.1"/>
</dbReference>
<dbReference type="GO" id="GO:0016853">
    <property type="term" value="F:isomerase activity"/>
    <property type="evidence" value="ECO:0007669"/>
    <property type="project" value="UniProtKB-KW"/>
</dbReference>
<dbReference type="PANTHER" id="PTHR43489:SF7">
    <property type="entry name" value="3-DEHYDRO-D-GULOSIDE 4-EPIMERASE-RELATED"/>
    <property type="match status" value="1"/>
</dbReference>
<reference evidence="3 4" key="1">
    <citation type="submission" date="2019-05" db="EMBL/GenBank/DDBJ databases">
        <title>Genome sequence of Klebsiella sp strain TOUT106.</title>
        <authorList>
            <person name="Rahi P."/>
            <person name="Chaudhari D."/>
        </authorList>
    </citation>
    <scope>NUCLEOTIDE SEQUENCE [LARGE SCALE GENOMIC DNA]</scope>
    <source>
        <strain evidence="3 4">TOUT106</strain>
    </source>
</reference>
<dbReference type="EMBL" id="VCHQ01000041">
    <property type="protein sequence ID" value="TLV04885.1"/>
    <property type="molecule type" value="Genomic_DNA"/>
</dbReference>
<dbReference type="SUPFAM" id="SSF51658">
    <property type="entry name" value="Xylose isomerase-like"/>
    <property type="match status" value="1"/>
</dbReference>
<evidence type="ECO:0000259" key="2">
    <source>
        <dbReference type="Pfam" id="PF01261"/>
    </source>
</evidence>
<sequence>MLLGINLLLWTTHVSEKDLPLLERLKKTGFDGVEIPVFHGEPEKYQKIGQWLRELGLRVTALGFMPGVEFSCIADDEATRKRALEHLKWTIDCAGAAGGEVLCGPLHQPMGVFSGAPVTNNELASLISVSREAAQYAATKNIKLAVEPLNRFECYVLNTVDAAAEVVRAVGMENYGLLYDTFHQNIEEKSPVGCIAPAINQINHVHLSENDRGTPGKGHIPWQETLREFKTQGYEGWYVIEAFDKPMPEIAAATRVWRPLSPAQEIYQYGHDFLRQTYYEA</sequence>
<dbReference type="InterPro" id="IPR036237">
    <property type="entry name" value="Xyl_isomerase-like_sf"/>
</dbReference>
<dbReference type="Gene3D" id="3.20.20.150">
    <property type="entry name" value="Divalent-metal-dependent TIM barrel enzymes"/>
    <property type="match status" value="1"/>
</dbReference>
<proteinExistence type="predicted"/>
<dbReference type="Proteomes" id="UP000307430">
    <property type="component" value="Unassembled WGS sequence"/>
</dbReference>
<gene>
    <name evidence="3" type="ORF">FE839_23645</name>
</gene>
<dbReference type="InterPro" id="IPR013022">
    <property type="entry name" value="Xyl_isomerase-like_TIM-brl"/>
</dbReference>